<dbReference type="AlphaFoldDB" id="A0A6I6HAF1"/>
<protein>
    <recommendedName>
        <fullName evidence="4">2OG-Fe dioxygenase family protein</fullName>
    </recommendedName>
</protein>
<keyword evidence="3" id="KW-1185">Reference proteome</keyword>
<organism evidence="2 3">
    <name type="scientific">Pseudomonas alkylphenolica</name>
    <dbReference type="NCBI Taxonomy" id="237609"/>
    <lineage>
        <taxon>Bacteria</taxon>
        <taxon>Pseudomonadati</taxon>
        <taxon>Pseudomonadota</taxon>
        <taxon>Gammaproteobacteria</taxon>
        <taxon>Pseudomonadales</taxon>
        <taxon>Pseudomonadaceae</taxon>
        <taxon>Pseudomonas</taxon>
    </lineage>
</organism>
<feature type="region of interest" description="Disordered" evidence="1">
    <location>
        <begin position="1"/>
        <end position="23"/>
    </location>
</feature>
<evidence type="ECO:0000256" key="1">
    <source>
        <dbReference type="SAM" id="MobiDB-lite"/>
    </source>
</evidence>
<dbReference type="Pfam" id="PF10014">
    <property type="entry name" value="2OG-Fe_Oxy_2"/>
    <property type="match status" value="1"/>
</dbReference>
<evidence type="ECO:0008006" key="4">
    <source>
        <dbReference type="Google" id="ProtNLM"/>
    </source>
</evidence>
<feature type="compositionally biased region" description="Polar residues" evidence="1">
    <location>
        <begin position="1"/>
        <end position="10"/>
    </location>
</feature>
<dbReference type="InterPro" id="IPR018724">
    <property type="entry name" value="2OG-Fe_dioxygenase"/>
</dbReference>
<evidence type="ECO:0000313" key="3">
    <source>
        <dbReference type="Proteomes" id="UP000426235"/>
    </source>
</evidence>
<accession>A0A6I6HAF1</accession>
<dbReference type="GO" id="GO:0051213">
    <property type="term" value="F:dioxygenase activity"/>
    <property type="evidence" value="ECO:0007669"/>
    <property type="project" value="InterPro"/>
</dbReference>
<sequence>MNHEPTTGRVNHTRKELLHDRPPSKSAASFFLKRQKRVRSMSSSTAIRYSDESTLYELSESLNSHHYASSAHYPAFLVAQLGNEACHAFNATWNNLQPDSYLSVGNGTRERCICKFEYRQRDRRWKTLENCHFFQTQAHNPLLGGIQRTYARSETSFIGSPVLQTLLAADLALLDLTVGHRDWLVTCHQFRILCDEHNAGQATPEGRHRDGHDFVFQHLIQRQLVIGGESRVFHENGETVFSATLTDYMETIVLNDRTLLHEVSPLQKPHTSSNPGTRDMLIIDFDLTEH</sequence>
<name>A0A6I6HAF1_9PSED</name>
<dbReference type="Proteomes" id="UP000426235">
    <property type="component" value="Chromosome"/>
</dbReference>
<dbReference type="Gene3D" id="2.60.120.620">
    <property type="entry name" value="q2cbj1_9rhob like domain"/>
    <property type="match status" value="1"/>
</dbReference>
<dbReference type="EMBL" id="CP046621">
    <property type="protein sequence ID" value="QGW77808.1"/>
    <property type="molecule type" value="Genomic_DNA"/>
</dbReference>
<proteinExistence type="predicted"/>
<reference evidence="2" key="1">
    <citation type="submission" date="2019-12" db="EMBL/GenBank/DDBJ databases">
        <title>Hybrid Genome Assemblies of two High G+C Isolates from Undergraduate Microbiology Courses.</title>
        <authorList>
            <person name="Ne Ville C.J."/>
            <person name="Enright D."/>
            <person name="Hernandez I."/>
            <person name="Dodsworth J."/>
            <person name="Orwin P.M."/>
        </authorList>
    </citation>
    <scope>NUCLEOTIDE SEQUENCE [LARGE SCALE GENOMIC DNA]</scope>
    <source>
        <strain evidence="2">Neo</strain>
    </source>
</reference>
<gene>
    <name evidence="2" type="ORF">GPJ81_14315</name>
</gene>
<evidence type="ECO:0000313" key="2">
    <source>
        <dbReference type="EMBL" id="QGW77808.1"/>
    </source>
</evidence>
<feature type="compositionally biased region" description="Basic and acidic residues" evidence="1">
    <location>
        <begin position="13"/>
        <end position="23"/>
    </location>
</feature>